<dbReference type="AlphaFoldDB" id="A0A183SBM7"/>
<dbReference type="InterPro" id="IPR036691">
    <property type="entry name" value="Endo/exonu/phosph_ase_sf"/>
</dbReference>
<dbReference type="STRING" id="70667.A0A183SBM7"/>
<reference evidence="1 2" key="2">
    <citation type="submission" date="2018-11" db="EMBL/GenBank/DDBJ databases">
        <authorList>
            <consortium name="Pathogen Informatics"/>
        </authorList>
    </citation>
    <scope>NUCLEOTIDE SEQUENCE [LARGE SCALE GENOMIC DNA]</scope>
    <source>
        <strain evidence="1 2">NST_G2</strain>
    </source>
</reference>
<evidence type="ECO:0000313" key="3">
    <source>
        <dbReference type="WBParaSite" id="SSLN_0000168701-mRNA-1"/>
    </source>
</evidence>
<protein>
    <submittedName>
        <fullName evidence="3">Endo/exonuclease/phosphatase domain-containing protein</fullName>
    </submittedName>
</protein>
<dbReference type="EMBL" id="UYSU01004650">
    <property type="protein sequence ID" value="VDL88010.1"/>
    <property type="molecule type" value="Genomic_DNA"/>
</dbReference>
<proteinExistence type="predicted"/>
<sequence>MTSSDVAKVKFYEGMHALLATVPKEDKLIVLGDVNARVGTEHAAWQRVLGPHGLGSCKVYGLFLLRTCAEHCLLVTNTFFRLPTREKATWMYPRSRRSQLLDDVLVRRRDRQDVLVTQAIRDANGWTDYRQSQDEAPK</sequence>
<name>A0A183SBM7_SCHSO</name>
<evidence type="ECO:0000313" key="2">
    <source>
        <dbReference type="Proteomes" id="UP000275846"/>
    </source>
</evidence>
<dbReference type="Proteomes" id="UP000275846">
    <property type="component" value="Unassembled WGS sequence"/>
</dbReference>
<dbReference type="SUPFAM" id="SSF56219">
    <property type="entry name" value="DNase I-like"/>
    <property type="match status" value="1"/>
</dbReference>
<accession>A0A183SBM7</accession>
<reference evidence="3" key="1">
    <citation type="submission" date="2016-06" db="UniProtKB">
        <authorList>
            <consortium name="WormBaseParasite"/>
        </authorList>
    </citation>
    <scope>IDENTIFICATION</scope>
</reference>
<keyword evidence="2" id="KW-1185">Reference proteome</keyword>
<evidence type="ECO:0000313" key="1">
    <source>
        <dbReference type="EMBL" id="VDL88010.1"/>
    </source>
</evidence>
<dbReference type="Gene3D" id="3.60.10.10">
    <property type="entry name" value="Endonuclease/exonuclease/phosphatase"/>
    <property type="match status" value="1"/>
</dbReference>
<organism evidence="3">
    <name type="scientific">Schistocephalus solidus</name>
    <name type="common">Tapeworm</name>
    <dbReference type="NCBI Taxonomy" id="70667"/>
    <lineage>
        <taxon>Eukaryota</taxon>
        <taxon>Metazoa</taxon>
        <taxon>Spiralia</taxon>
        <taxon>Lophotrochozoa</taxon>
        <taxon>Platyhelminthes</taxon>
        <taxon>Cestoda</taxon>
        <taxon>Eucestoda</taxon>
        <taxon>Diphyllobothriidea</taxon>
        <taxon>Diphyllobothriidae</taxon>
        <taxon>Schistocephalus</taxon>
    </lineage>
</organism>
<dbReference type="OrthoDB" id="6256724at2759"/>
<dbReference type="WBParaSite" id="SSLN_0000168701-mRNA-1">
    <property type="protein sequence ID" value="SSLN_0000168701-mRNA-1"/>
    <property type="gene ID" value="SSLN_0000168701"/>
</dbReference>
<gene>
    <name evidence="1" type="ORF">SSLN_LOCUS1625</name>
</gene>